<evidence type="ECO:0000313" key="1">
    <source>
        <dbReference type="EMBL" id="OMJ84732.1"/>
    </source>
</evidence>
<dbReference type="AlphaFoldDB" id="A0A1R2C6T5"/>
<gene>
    <name evidence="1" type="ORF">SteCoe_14123</name>
</gene>
<sequence>MSSAFQERFKNRVNFIGKQGNIDLTGSAGIQKPLNSQIFHSSYQPVNDIPEVSKVLERYSTTTYEIPSCPSPIGIIESSSQSYKQPQSANPYKIIEKRGHSNIYTKQYSKAIGEYKPYTLQDYQNIKSNKYYELGGLGPSNIGSEDWKLKKEMFEKRVSYGKQVMQTYSNLPSCYMRKPIKPLEKDINRNDKGRKFVRMIPKPLKKDKNPNCKSMPAVSSVLEELEQQHIAYKASVGNIWHDYK</sequence>
<dbReference type="Proteomes" id="UP000187209">
    <property type="component" value="Unassembled WGS sequence"/>
</dbReference>
<comment type="caution">
    <text evidence="1">The sequence shown here is derived from an EMBL/GenBank/DDBJ whole genome shotgun (WGS) entry which is preliminary data.</text>
</comment>
<dbReference type="EMBL" id="MPUH01000260">
    <property type="protein sequence ID" value="OMJ84732.1"/>
    <property type="molecule type" value="Genomic_DNA"/>
</dbReference>
<proteinExistence type="predicted"/>
<evidence type="ECO:0000313" key="2">
    <source>
        <dbReference type="Proteomes" id="UP000187209"/>
    </source>
</evidence>
<organism evidence="1 2">
    <name type="scientific">Stentor coeruleus</name>
    <dbReference type="NCBI Taxonomy" id="5963"/>
    <lineage>
        <taxon>Eukaryota</taxon>
        <taxon>Sar</taxon>
        <taxon>Alveolata</taxon>
        <taxon>Ciliophora</taxon>
        <taxon>Postciliodesmatophora</taxon>
        <taxon>Heterotrichea</taxon>
        <taxon>Heterotrichida</taxon>
        <taxon>Stentoridae</taxon>
        <taxon>Stentor</taxon>
    </lineage>
</organism>
<name>A0A1R2C6T5_9CILI</name>
<reference evidence="1 2" key="1">
    <citation type="submission" date="2016-11" db="EMBL/GenBank/DDBJ databases">
        <title>The macronuclear genome of Stentor coeruleus: a giant cell with tiny introns.</title>
        <authorList>
            <person name="Slabodnick M."/>
            <person name="Ruby J.G."/>
            <person name="Reiff S.B."/>
            <person name="Swart E.C."/>
            <person name="Gosai S."/>
            <person name="Prabakaran S."/>
            <person name="Witkowska E."/>
            <person name="Larue G.E."/>
            <person name="Fisher S."/>
            <person name="Freeman R.M."/>
            <person name="Gunawardena J."/>
            <person name="Chu W."/>
            <person name="Stover N.A."/>
            <person name="Gregory B.D."/>
            <person name="Nowacki M."/>
            <person name="Derisi J."/>
            <person name="Roy S.W."/>
            <person name="Marshall W.F."/>
            <person name="Sood P."/>
        </authorList>
    </citation>
    <scope>NUCLEOTIDE SEQUENCE [LARGE SCALE GENOMIC DNA]</scope>
    <source>
        <strain evidence="1">WM001</strain>
    </source>
</reference>
<protein>
    <submittedName>
        <fullName evidence="1">Uncharacterized protein</fullName>
    </submittedName>
</protein>
<keyword evidence="2" id="KW-1185">Reference proteome</keyword>
<dbReference type="OrthoDB" id="10057281at2759"/>
<accession>A0A1R2C6T5</accession>